<keyword evidence="4" id="KW-0328">Glycosyltransferase</keyword>
<dbReference type="InterPro" id="IPR000836">
    <property type="entry name" value="PRTase_dom"/>
</dbReference>
<name>A0A853DDG6_9MICO</name>
<evidence type="ECO:0000256" key="1">
    <source>
        <dbReference type="ARBA" id="ARBA00004725"/>
    </source>
</evidence>
<dbReference type="Gene3D" id="3.40.50.2020">
    <property type="match status" value="1"/>
</dbReference>
<sequence length="194" mass="20817">MEPDDLLSLMGARRGHFVFESGYHGDLWLDLDGMFAAPAQLASILNDLSRQIAAVGPDVVCGPMTGGALVAFAVATKLEVGFRWIYREQTPSGQGLFPYRYYLDAAGAELANQRVVVVDDVINAGSATRETLRLLREQHAIPVAVAALLTLGQAPEKLARDEGLDLVTLANAESPLWMPDHCPLCAADEPVTSA</sequence>
<keyword evidence="2" id="KW-0665">Pyrimidine biosynthesis</keyword>
<dbReference type="Proteomes" id="UP000571817">
    <property type="component" value="Unassembled WGS sequence"/>
</dbReference>
<dbReference type="EC" id="2.4.2.10" evidence="4"/>
<evidence type="ECO:0000313" key="4">
    <source>
        <dbReference type="EMBL" id="NYJ75616.1"/>
    </source>
</evidence>
<feature type="domain" description="Phosphoribosyltransferase" evidence="3">
    <location>
        <begin position="41"/>
        <end position="158"/>
    </location>
</feature>
<dbReference type="Pfam" id="PF00156">
    <property type="entry name" value="Pribosyltran"/>
    <property type="match status" value="1"/>
</dbReference>
<protein>
    <submittedName>
        <fullName evidence="4">Orotate phosphoribosyltransferase</fullName>
        <ecNumber evidence="4">2.4.2.10</ecNumber>
    </submittedName>
</protein>
<accession>A0A853DDG6</accession>
<dbReference type="CDD" id="cd06223">
    <property type="entry name" value="PRTases_typeI"/>
    <property type="match status" value="1"/>
</dbReference>
<keyword evidence="4" id="KW-0808">Transferase</keyword>
<organism evidence="4 5">
    <name type="scientific">Allobranchiibius huperziae</name>
    <dbReference type="NCBI Taxonomy" id="1874116"/>
    <lineage>
        <taxon>Bacteria</taxon>
        <taxon>Bacillati</taxon>
        <taxon>Actinomycetota</taxon>
        <taxon>Actinomycetes</taxon>
        <taxon>Micrococcales</taxon>
        <taxon>Dermacoccaceae</taxon>
        <taxon>Allobranchiibius</taxon>
    </lineage>
</organism>
<evidence type="ECO:0000259" key="3">
    <source>
        <dbReference type="Pfam" id="PF00156"/>
    </source>
</evidence>
<proteinExistence type="predicted"/>
<comment type="pathway">
    <text evidence="1">Pyrimidine metabolism; UMP biosynthesis via de novo pathway.</text>
</comment>
<dbReference type="RefSeq" id="WP_179482435.1">
    <property type="nucleotide sequence ID" value="NZ_JACCFW010000001.1"/>
</dbReference>
<dbReference type="PANTHER" id="PTHR19278">
    <property type="entry name" value="OROTATE PHOSPHORIBOSYLTRANSFERASE"/>
    <property type="match status" value="1"/>
</dbReference>
<evidence type="ECO:0000256" key="2">
    <source>
        <dbReference type="ARBA" id="ARBA00022975"/>
    </source>
</evidence>
<dbReference type="GO" id="GO:0019856">
    <property type="term" value="P:pyrimidine nucleobase biosynthetic process"/>
    <property type="evidence" value="ECO:0007669"/>
    <property type="project" value="TreeGrafter"/>
</dbReference>
<keyword evidence="5" id="KW-1185">Reference proteome</keyword>
<reference evidence="4 5" key="1">
    <citation type="submission" date="2020-07" db="EMBL/GenBank/DDBJ databases">
        <title>Sequencing the genomes of 1000 actinobacteria strains.</title>
        <authorList>
            <person name="Klenk H.-P."/>
        </authorList>
    </citation>
    <scope>NUCLEOTIDE SEQUENCE [LARGE SCALE GENOMIC DNA]</scope>
    <source>
        <strain evidence="4 5">DSM 29531</strain>
    </source>
</reference>
<gene>
    <name evidence="4" type="ORF">HNR15_002579</name>
</gene>
<dbReference type="PANTHER" id="PTHR19278:SF9">
    <property type="entry name" value="URIDINE 5'-MONOPHOSPHATE SYNTHASE"/>
    <property type="match status" value="1"/>
</dbReference>
<dbReference type="EMBL" id="JACCFW010000001">
    <property type="protein sequence ID" value="NYJ75616.1"/>
    <property type="molecule type" value="Genomic_DNA"/>
</dbReference>
<dbReference type="GO" id="GO:0006222">
    <property type="term" value="P:UMP biosynthetic process"/>
    <property type="evidence" value="ECO:0007669"/>
    <property type="project" value="TreeGrafter"/>
</dbReference>
<dbReference type="AlphaFoldDB" id="A0A853DDG6"/>
<comment type="caution">
    <text evidence="4">The sequence shown here is derived from an EMBL/GenBank/DDBJ whole genome shotgun (WGS) entry which is preliminary data.</text>
</comment>
<dbReference type="GO" id="GO:0004588">
    <property type="term" value="F:orotate phosphoribosyltransferase activity"/>
    <property type="evidence" value="ECO:0007669"/>
    <property type="project" value="UniProtKB-EC"/>
</dbReference>
<evidence type="ECO:0000313" key="5">
    <source>
        <dbReference type="Proteomes" id="UP000571817"/>
    </source>
</evidence>
<dbReference type="SUPFAM" id="SSF53271">
    <property type="entry name" value="PRTase-like"/>
    <property type="match status" value="1"/>
</dbReference>
<dbReference type="InterPro" id="IPR029057">
    <property type="entry name" value="PRTase-like"/>
</dbReference>